<organism evidence="2 3">
    <name type="scientific">Tunturiibacter gelidiferens</name>
    <dbReference type="NCBI Taxonomy" id="3069689"/>
    <lineage>
        <taxon>Bacteria</taxon>
        <taxon>Pseudomonadati</taxon>
        <taxon>Acidobacteriota</taxon>
        <taxon>Terriglobia</taxon>
        <taxon>Terriglobales</taxon>
        <taxon>Acidobacteriaceae</taxon>
        <taxon>Tunturiibacter</taxon>
    </lineage>
</organism>
<name>A0A9X0QGM7_9BACT</name>
<evidence type="ECO:0008006" key="4">
    <source>
        <dbReference type="Google" id="ProtNLM"/>
    </source>
</evidence>
<protein>
    <recommendedName>
        <fullName evidence="4">DUF2092 domain-containing protein</fullName>
    </recommendedName>
</protein>
<evidence type="ECO:0000313" key="2">
    <source>
        <dbReference type="EMBL" id="MBB5329899.1"/>
    </source>
</evidence>
<dbReference type="Proteomes" id="UP000535182">
    <property type="component" value="Unassembled WGS sequence"/>
</dbReference>
<keyword evidence="1" id="KW-0732">Signal</keyword>
<dbReference type="AlphaFoldDB" id="A0A9X0QGM7"/>
<reference evidence="2 3" key="1">
    <citation type="submission" date="2020-08" db="EMBL/GenBank/DDBJ databases">
        <title>Genomic Encyclopedia of Type Strains, Phase IV (KMG-V): Genome sequencing to study the core and pangenomes of soil and plant-associated prokaryotes.</title>
        <authorList>
            <person name="Whitman W."/>
        </authorList>
    </citation>
    <scope>NUCLEOTIDE SEQUENCE [LARGE SCALE GENOMIC DNA]</scope>
    <source>
        <strain evidence="2 3">X5P2</strain>
    </source>
</reference>
<accession>A0A9X0QGM7</accession>
<sequence length="267" mass="29529">MKYLARFGAILLGIAAILCNPVDTRVLAKTGQAADAKQAPEIDPDAMDALNKMGTYLRSLKAFQVDSESSNDDVLDDGEIITDTRSSTLLAVSPNLLRAELKGDDRNTFLFYDGKNFTVYGKLLNYYATVPAPPTTAKLIDQIYNEYGIEIPLVDLFKWGNDEAAIKKITSAIDVGPSSVGGITCEHYAFRQEGLDWQIWIQLGDFPLPKKFVIRTLTDDARPQHTSTLTWNLTPSYNDATFTFDPPQGAERIPLKDLNADTTKNAQ</sequence>
<dbReference type="InterPro" id="IPR019207">
    <property type="entry name" value="DUF2092"/>
</dbReference>
<keyword evidence="3" id="KW-1185">Reference proteome</keyword>
<evidence type="ECO:0000256" key="1">
    <source>
        <dbReference type="ARBA" id="ARBA00022729"/>
    </source>
</evidence>
<comment type="caution">
    <text evidence="2">The sequence shown here is derived from an EMBL/GenBank/DDBJ whole genome shotgun (WGS) entry which is preliminary data.</text>
</comment>
<dbReference type="Pfam" id="PF09865">
    <property type="entry name" value="DUF2092"/>
    <property type="match status" value="1"/>
</dbReference>
<dbReference type="EMBL" id="JACHEB010000008">
    <property type="protein sequence ID" value="MBB5329899.1"/>
    <property type="molecule type" value="Genomic_DNA"/>
</dbReference>
<dbReference type="RefSeq" id="WP_183978832.1">
    <property type="nucleotide sequence ID" value="NZ_JACHEB010000008.1"/>
</dbReference>
<dbReference type="Gene3D" id="2.50.20.10">
    <property type="entry name" value="Lipoprotein localisation LolA/LolB/LppX"/>
    <property type="match status" value="1"/>
</dbReference>
<dbReference type="InterPro" id="IPR029046">
    <property type="entry name" value="LolA/LolB/LppX"/>
</dbReference>
<proteinExistence type="predicted"/>
<dbReference type="SUPFAM" id="SSF89392">
    <property type="entry name" value="Prokaryotic lipoproteins and lipoprotein localization factors"/>
    <property type="match status" value="1"/>
</dbReference>
<evidence type="ECO:0000313" key="3">
    <source>
        <dbReference type="Proteomes" id="UP000535182"/>
    </source>
</evidence>
<gene>
    <name evidence="2" type="ORF">HDF14_003528</name>
</gene>